<evidence type="ECO:0000313" key="2">
    <source>
        <dbReference type="Proteomes" id="UP000367825"/>
    </source>
</evidence>
<proteinExistence type="predicted"/>
<dbReference type="InterPro" id="IPR011990">
    <property type="entry name" value="TPR-like_helical_dom_sf"/>
</dbReference>
<evidence type="ECO:0000313" key="1">
    <source>
        <dbReference type="EMBL" id="VVD60274.1"/>
    </source>
</evidence>
<organism evidence="1 2">
    <name type="scientific">Pandoraea nosoerga</name>
    <dbReference type="NCBI Taxonomy" id="2508296"/>
    <lineage>
        <taxon>Bacteria</taxon>
        <taxon>Pseudomonadati</taxon>
        <taxon>Pseudomonadota</taxon>
        <taxon>Betaproteobacteria</taxon>
        <taxon>Burkholderiales</taxon>
        <taxon>Burkholderiaceae</taxon>
        <taxon>Pandoraea</taxon>
    </lineage>
</organism>
<dbReference type="Gene3D" id="1.25.40.10">
    <property type="entry name" value="Tetratricopeptide repeat domain"/>
    <property type="match status" value="1"/>
</dbReference>
<sequence length="172" mass="18634">MIPLDKGNDGAPTSAHIAGEIEAALALVRDEVQHREAMGMPRPGEWDAAQCDAAYRCGYGAFERGDYVQAIECFAPLLSACPMHADYAVALALSLERHGEPKAALPLLMAAALLDQDAPGPMYRVGECLLALDYRDAACQAMKETLDRCGREPRYEKVRNAARSIMAQAALR</sequence>
<name>A0A5E4RCV1_9BURK</name>
<protein>
    <submittedName>
        <fullName evidence="1">Uncharacterized protein</fullName>
    </submittedName>
</protein>
<dbReference type="Proteomes" id="UP000367825">
    <property type="component" value="Unassembled WGS sequence"/>
</dbReference>
<dbReference type="OrthoDB" id="8941358at2"/>
<gene>
    <name evidence="1" type="ORF">PNO31109_00063</name>
</gene>
<dbReference type="AlphaFoldDB" id="A0A5E4RCV1"/>
<accession>A0A5E4RCV1</accession>
<keyword evidence="2" id="KW-1185">Reference proteome</keyword>
<reference evidence="1 2" key="1">
    <citation type="submission" date="2019-08" db="EMBL/GenBank/DDBJ databases">
        <authorList>
            <person name="Peeters C."/>
        </authorList>
    </citation>
    <scope>NUCLEOTIDE SEQUENCE [LARGE SCALE GENOMIC DNA]</scope>
    <source>
        <strain evidence="1 2">LMG 31109</strain>
    </source>
</reference>
<dbReference type="EMBL" id="CABPSC010000001">
    <property type="protein sequence ID" value="VVD60274.1"/>
    <property type="molecule type" value="Genomic_DNA"/>
</dbReference>
<dbReference type="SUPFAM" id="SSF48452">
    <property type="entry name" value="TPR-like"/>
    <property type="match status" value="1"/>
</dbReference>
<dbReference type="RefSeq" id="WP_150553655.1">
    <property type="nucleotide sequence ID" value="NZ_CABPSC010000001.1"/>
</dbReference>